<dbReference type="Gene3D" id="1.10.510.10">
    <property type="entry name" value="Transferase(Phosphotransferase) domain 1"/>
    <property type="match status" value="1"/>
</dbReference>
<dbReference type="SMART" id="SM00220">
    <property type="entry name" value="S_TKc"/>
    <property type="match status" value="1"/>
</dbReference>
<feature type="region of interest" description="Disordered" evidence="6">
    <location>
        <begin position="347"/>
        <end position="492"/>
    </location>
</feature>
<feature type="compositionally biased region" description="Low complexity" evidence="6">
    <location>
        <begin position="479"/>
        <end position="490"/>
    </location>
</feature>
<dbReference type="SUPFAM" id="SSF56112">
    <property type="entry name" value="Protein kinase-like (PK-like)"/>
    <property type="match status" value="1"/>
</dbReference>
<feature type="compositionally biased region" description="Low complexity" evidence="6">
    <location>
        <begin position="523"/>
        <end position="532"/>
    </location>
</feature>
<feature type="region of interest" description="Disordered" evidence="6">
    <location>
        <begin position="43"/>
        <end position="70"/>
    </location>
</feature>
<feature type="compositionally biased region" description="Pro residues" evidence="6">
    <location>
        <begin position="402"/>
        <end position="414"/>
    </location>
</feature>
<feature type="binding site" evidence="5">
    <location>
        <position position="108"/>
    </location>
    <ligand>
        <name>ATP</name>
        <dbReference type="ChEBI" id="CHEBI:30616"/>
    </ligand>
</feature>
<sequence length="690" mass="77631">MGSDSMWAVRPPSTSTSSSERSRSSSAWSRFRGTFLTRSDRTITSLHGDVTQPSSLENPNSRWSSSMTLQDPNPPKFQWVRGGLIGQGSYGKVYLALNGTTSEFIAVKQVELQTHRDPRQKEVVDALRSERNTLKDLDHPNIVRFLGFEEDRYCLSIFMEYVSGGTVGSCLQHHGPFDEEVTKYFTSQMLSGLEYLHSKGIIHRDLKADNILVEKFGACKISDFGISKQADDPEGRAFTGMKGTIFWMAPEVLDAQSSGGYDAKIDIWSIGCVVHEMWTGKRPWHGYDFVPVMLKVCKDKLPPPLPSNLRLPQEGADLRSKCFAVEPHQRPSAAQLQHHPYLVQRPGWSFKPSDIEQTSHPQKPPADSRSSRTKFSKPNSNREIRKRPSQPAIHQRQRSTPHVPPVPPIPPIPTARPSIPEDNTENRTLRAPTSSRYRLDTSNLPGPTDRPSSPPLVYITPPGSPKVKHTPQYHVDVLSSPSTSDSSTKWSRTRRRSFFVANPDGDRPPDVYVYTPPPLPIQSRHSASLSHSSGHDHLAPPGNHTIRSVKSLSAIYPVSDSDDDTDFDTSIWKKPPAKVNKDKEVHQRSSIASSHRGQDRRESALKRPFVEDIYKHLEEWFPDHDLDEPIIKDDGIEPSEGERRGIRKGKKSIRVAAEEQVRQSVRLQRRLTTKLWEGSLEEVGHLGQPD</sequence>
<accession>A0A0W0G083</accession>
<keyword evidence="2 5" id="KW-0547">Nucleotide-binding</keyword>
<dbReference type="PROSITE" id="PS00108">
    <property type="entry name" value="PROTEIN_KINASE_ST"/>
    <property type="match status" value="1"/>
</dbReference>
<dbReference type="AlphaFoldDB" id="A0A0W0G083"/>
<dbReference type="Proteomes" id="UP000054988">
    <property type="component" value="Unassembled WGS sequence"/>
</dbReference>
<keyword evidence="1" id="KW-0808">Transferase</keyword>
<dbReference type="PROSITE" id="PS50011">
    <property type="entry name" value="PROTEIN_KINASE_DOM"/>
    <property type="match status" value="1"/>
</dbReference>
<dbReference type="PROSITE" id="PS00107">
    <property type="entry name" value="PROTEIN_KINASE_ATP"/>
    <property type="match status" value="1"/>
</dbReference>
<feature type="compositionally biased region" description="Polar residues" evidence="6">
    <location>
        <begin position="51"/>
        <end position="70"/>
    </location>
</feature>
<evidence type="ECO:0000313" key="9">
    <source>
        <dbReference type="Proteomes" id="UP000054988"/>
    </source>
</evidence>
<gene>
    <name evidence="8" type="ORF">WG66_5480</name>
</gene>
<feature type="region of interest" description="Disordered" evidence="6">
    <location>
        <begin position="578"/>
        <end position="604"/>
    </location>
</feature>
<evidence type="ECO:0000256" key="2">
    <source>
        <dbReference type="ARBA" id="ARBA00022741"/>
    </source>
</evidence>
<dbReference type="GO" id="GO:0004672">
    <property type="term" value="F:protein kinase activity"/>
    <property type="evidence" value="ECO:0007669"/>
    <property type="project" value="InterPro"/>
</dbReference>
<organism evidence="8 9">
    <name type="scientific">Moniliophthora roreri</name>
    <name type="common">Frosty pod rot fungus</name>
    <name type="synonym">Monilia roreri</name>
    <dbReference type="NCBI Taxonomy" id="221103"/>
    <lineage>
        <taxon>Eukaryota</taxon>
        <taxon>Fungi</taxon>
        <taxon>Dikarya</taxon>
        <taxon>Basidiomycota</taxon>
        <taxon>Agaricomycotina</taxon>
        <taxon>Agaricomycetes</taxon>
        <taxon>Agaricomycetidae</taxon>
        <taxon>Agaricales</taxon>
        <taxon>Marasmiineae</taxon>
        <taxon>Marasmiaceae</taxon>
        <taxon>Moniliophthora</taxon>
    </lineage>
</organism>
<keyword evidence="3" id="KW-0418">Kinase</keyword>
<dbReference type="InterPro" id="IPR017441">
    <property type="entry name" value="Protein_kinase_ATP_BS"/>
</dbReference>
<feature type="region of interest" description="Disordered" evidence="6">
    <location>
        <begin position="633"/>
        <end position="653"/>
    </location>
</feature>
<dbReference type="PANTHER" id="PTHR48016:SF48">
    <property type="entry name" value="SERINE_THREONINE-PROTEIN KINASE BCK1_SLK1_SSP31"/>
    <property type="match status" value="1"/>
</dbReference>
<evidence type="ECO:0000256" key="3">
    <source>
        <dbReference type="ARBA" id="ARBA00022777"/>
    </source>
</evidence>
<dbReference type="GO" id="GO:0000165">
    <property type="term" value="P:MAPK cascade"/>
    <property type="evidence" value="ECO:0007669"/>
    <property type="project" value="UniProtKB-ARBA"/>
</dbReference>
<evidence type="ECO:0000259" key="7">
    <source>
        <dbReference type="PROSITE" id="PS50011"/>
    </source>
</evidence>
<feature type="domain" description="Protein kinase" evidence="7">
    <location>
        <begin position="79"/>
        <end position="342"/>
    </location>
</feature>
<dbReference type="InterPro" id="IPR008271">
    <property type="entry name" value="Ser/Thr_kinase_AS"/>
</dbReference>
<dbReference type="PANTHER" id="PTHR48016">
    <property type="entry name" value="MAP KINASE KINASE KINASE SSK2-RELATED-RELATED"/>
    <property type="match status" value="1"/>
</dbReference>
<name>A0A0W0G083_MONRR</name>
<reference evidence="8 9" key="1">
    <citation type="submission" date="2015-12" db="EMBL/GenBank/DDBJ databases">
        <title>Draft genome sequence of Moniliophthora roreri, the causal agent of frosty pod rot of cacao.</title>
        <authorList>
            <person name="Aime M.C."/>
            <person name="Diaz-Valderrama J.R."/>
            <person name="Kijpornyongpan T."/>
            <person name="Phillips-Mora W."/>
        </authorList>
    </citation>
    <scope>NUCLEOTIDE SEQUENCE [LARGE SCALE GENOMIC DNA]</scope>
    <source>
        <strain evidence="8 9">MCA 2952</strain>
    </source>
</reference>
<keyword evidence="4 5" id="KW-0067">ATP-binding</keyword>
<protein>
    <recommendedName>
        <fullName evidence="7">Protein kinase domain-containing protein</fullName>
    </recommendedName>
</protein>
<evidence type="ECO:0000256" key="1">
    <source>
        <dbReference type="ARBA" id="ARBA00022679"/>
    </source>
</evidence>
<evidence type="ECO:0000256" key="5">
    <source>
        <dbReference type="PROSITE-ProRule" id="PRU10141"/>
    </source>
</evidence>
<feature type="compositionally biased region" description="Basic and acidic residues" evidence="6">
    <location>
        <begin position="633"/>
        <end position="644"/>
    </location>
</feature>
<dbReference type="Pfam" id="PF00069">
    <property type="entry name" value="Pkinase"/>
    <property type="match status" value="1"/>
</dbReference>
<comment type="caution">
    <text evidence="8">The sequence shown here is derived from an EMBL/GenBank/DDBJ whole genome shotgun (WGS) entry which is preliminary data.</text>
</comment>
<proteinExistence type="predicted"/>
<dbReference type="InterPro" id="IPR050538">
    <property type="entry name" value="MAP_kinase_kinase_kinase"/>
</dbReference>
<dbReference type="EMBL" id="LATX01001411">
    <property type="protein sequence ID" value="KTB41934.1"/>
    <property type="molecule type" value="Genomic_DNA"/>
</dbReference>
<evidence type="ECO:0000313" key="8">
    <source>
        <dbReference type="EMBL" id="KTB41934.1"/>
    </source>
</evidence>
<dbReference type="GO" id="GO:0005524">
    <property type="term" value="F:ATP binding"/>
    <property type="evidence" value="ECO:0007669"/>
    <property type="project" value="UniProtKB-UniRule"/>
</dbReference>
<feature type="compositionally biased region" description="Low complexity" evidence="6">
    <location>
        <begin position="10"/>
        <end position="29"/>
    </location>
</feature>
<evidence type="ECO:0000256" key="6">
    <source>
        <dbReference type="SAM" id="MobiDB-lite"/>
    </source>
</evidence>
<feature type="region of interest" description="Disordered" evidence="6">
    <location>
        <begin position="523"/>
        <end position="545"/>
    </location>
</feature>
<evidence type="ECO:0000256" key="4">
    <source>
        <dbReference type="ARBA" id="ARBA00022840"/>
    </source>
</evidence>
<dbReference type="InterPro" id="IPR011009">
    <property type="entry name" value="Kinase-like_dom_sf"/>
</dbReference>
<feature type="compositionally biased region" description="Polar residues" evidence="6">
    <location>
        <begin position="431"/>
        <end position="445"/>
    </location>
</feature>
<dbReference type="InterPro" id="IPR000719">
    <property type="entry name" value="Prot_kinase_dom"/>
</dbReference>
<dbReference type="eggNOG" id="KOG0198">
    <property type="taxonomic scope" value="Eukaryota"/>
</dbReference>
<feature type="region of interest" description="Disordered" evidence="6">
    <location>
        <begin position="1"/>
        <end position="29"/>
    </location>
</feature>